<dbReference type="InterPro" id="IPR043519">
    <property type="entry name" value="NT_sf"/>
</dbReference>
<dbReference type="Gene3D" id="3.30.460.40">
    <property type="match status" value="1"/>
</dbReference>
<accession>A0A284SA75</accession>
<evidence type="ECO:0000313" key="1">
    <source>
        <dbReference type="EMBL" id="SJL17918.1"/>
    </source>
</evidence>
<dbReference type="STRING" id="47428.A0A284SA75"/>
<dbReference type="AlphaFoldDB" id="A0A284SA75"/>
<dbReference type="OrthoDB" id="3133286at2759"/>
<dbReference type="SUPFAM" id="SSF81301">
    <property type="entry name" value="Nucleotidyltransferase"/>
    <property type="match status" value="1"/>
</dbReference>
<name>A0A284SA75_ARMOS</name>
<reference evidence="2" key="1">
    <citation type="journal article" date="2017" name="Nat. Ecol. Evol.">
        <title>Genome expansion and lineage-specific genetic innovations in the forest pathogenic fungi Armillaria.</title>
        <authorList>
            <person name="Sipos G."/>
            <person name="Prasanna A.N."/>
            <person name="Walter M.C."/>
            <person name="O'Connor E."/>
            <person name="Balint B."/>
            <person name="Krizsan K."/>
            <person name="Kiss B."/>
            <person name="Hess J."/>
            <person name="Varga T."/>
            <person name="Slot J."/>
            <person name="Riley R."/>
            <person name="Boka B."/>
            <person name="Rigling D."/>
            <person name="Barry K."/>
            <person name="Lee J."/>
            <person name="Mihaltcheva S."/>
            <person name="LaButti K."/>
            <person name="Lipzen A."/>
            <person name="Waldron R."/>
            <person name="Moloney N.M."/>
            <person name="Sperisen C."/>
            <person name="Kredics L."/>
            <person name="Vagvoelgyi C."/>
            <person name="Patrignani A."/>
            <person name="Fitzpatrick D."/>
            <person name="Nagy I."/>
            <person name="Doyle S."/>
            <person name="Anderson J.B."/>
            <person name="Grigoriev I.V."/>
            <person name="Gueldener U."/>
            <person name="Muensterkoetter M."/>
            <person name="Nagy L.G."/>
        </authorList>
    </citation>
    <scope>NUCLEOTIDE SEQUENCE [LARGE SCALE GENOMIC DNA]</scope>
    <source>
        <strain evidence="2">C18/9</strain>
    </source>
</reference>
<sequence>MLLPPPNACSFMVDWNNTTPKTPTIPAIPSYGDDAVVFQAARAATRIFEAQGYTFAIFGSLACYLYGSRRVPNDVDIVISSYTCDPEEIKVLLVAANPALFYLVRSKSPQPPWNVLWYCDIDDREMKKVKVDILRAGTLQLSKIFSETIVEKQGLPVVPMSVLLLHKLKGWKDNMDSTEWRHQRKYSSDPSDVHSLLGIIINGISKQERENSKDWKSFAPERFDDAFKDDTEHRISIFCSRFPECRNLWSFLGW</sequence>
<organism evidence="1 2">
    <name type="scientific">Armillaria ostoyae</name>
    <name type="common">Armillaria root rot fungus</name>
    <dbReference type="NCBI Taxonomy" id="47428"/>
    <lineage>
        <taxon>Eukaryota</taxon>
        <taxon>Fungi</taxon>
        <taxon>Dikarya</taxon>
        <taxon>Basidiomycota</taxon>
        <taxon>Agaricomycotina</taxon>
        <taxon>Agaricomycetes</taxon>
        <taxon>Agaricomycetidae</taxon>
        <taxon>Agaricales</taxon>
        <taxon>Marasmiineae</taxon>
        <taxon>Physalacriaceae</taxon>
        <taxon>Armillaria</taxon>
    </lineage>
</organism>
<gene>
    <name evidence="1" type="ORF">ARMOST_21488</name>
</gene>
<protein>
    <submittedName>
        <fullName evidence="1">Uncharacterized protein</fullName>
    </submittedName>
</protein>
<proteinExistence type="predicted"/>
<evidence type="ECO:0000313" key="2">
    <source>
        <dbReference type="Proteomes" id="UP000219338"/>
    </source>
</evidence>
<dbReference type="Proteomes" id="UP000219338">
    <property type="component" value="Unassembled WGS sequence"/>
</dbReference>
<keyword evidence="2" id="KW-1185">Reference proteome</keyword>
<dbReference type="EMBL" id="FUEG01000050">
    <property type="protein sequence ID" value="SJL17918.1"/>
    <property type="molecule type" value="Genomic_DNA"/>
</dbReference>